<keyword evidence="10" id="KW-1185">Reference proteome</keyword>
<evidence type="ECO:0000256" key="1">
    <source>
        <dbReference type="ARBA" id="ARBA00001961"/>
    </source>
</evidence>
<evidence type="ECO:0000256" key="5">
    <source>
        <dbReference type="ARBA" id="ARBA00023002"/>
    </source>
</evidence>
<keyword evidence="4 7" id="KW-0223">Dioxygenase</keyword>
<dbReference type="NCBIfam" id="NF003975">
    <property type="entry name" value="PRK05467.1-4"/>
    <property type="match status" value="1"/>
</dbReference>
<keyword evidence="3 7" id="KW-0847">Vitamin C</keyword>
<dbReference type="InterPro" id="IPR041097">
    <property type="entry name" value="PKHD_C"/>
</dbReference>
<evidence type="ECO:0000256" key="7">
    <source>
        <dbReference type="HAMAP-Rule" id="MF_00657"/>
    </source>
</evidence>
<dbReference type="InterPro" id="IPR005123">
    <property type="entry name" value="Oxoglu/Fe-dep_dioxygenase_dom"/>
</dbReference>
<feature type="binding site" evidence="7">
    <location>
        <position position="158"/>
    </location>
    <ligand>
        <name>Fe cation</name>
        <dbReference type="ChEBI" id="CHEBI:24875"/>
    </ligand>
</feature>
<dbReference type="InterPro" id="IPR023550">
    <property type="entry name" value="PKHD_hydroxylase"/>
</dbReference>
<proteinExistence type="inferred from homology"/>
<evidence type="ECO:0000256" key="3">
    <source>
        <dbReference type="ARBA" id="ARBA00022896"/>
    </source>
</evidence>
<dbReference type="GO" id="GO:0051213">
    <property type="term" value="F:dioxygenase activity"/>
    <property type="evidence" value="ECO:0007669"/>
    <property type="project" value="UniProtKB-KW"/>
</dbReference>
<keyword evidence="2 7" id="KW-0479">Metal-binding</keyword>
<comment type="cofactor">
    <cofactor evidence="1 7">
        <name>L-ascorbate</name>
        <dbReference type="ChEBI" id="CHEBI:38290"/>
    </cofactor>
</comment>
<dbReference type="Pfam" id="PF13640">
    <property type="entry name" value="2OG-FeII_Oxy_3"/>
    <property type="match status" value="1"/>
</dbReference>
<dbReference type="Pfam" id="PF18331">
    <property type="entry name" value="PKHD_C"/>
    <property type="match status" value="1"/>
</dbReference>
<dbReference type="Gene3D" id="4.10.860.20">
    <property type="entry name" value="Rabenosyn, Rab binding domain"/>
    <property type="match status" value="1"/>
</dbReference>
<dbReference type="InterPro" id="IPR006620">
    <property type="entry name" value="Pro_4_hyd_alph"/>
</dbReference>
<dbReference type="PROSITE" id="PS51471">
    <property type="entry name" value="FE2OG_OXY"/>
    <property type="match status" value="1"/>
</dbReference>
<accession>A0ABP7NQL9</accession>
<comment type="cofactor">
    <cofactor evidence="7">
        <name>Fe(2+)</name>
        <dbReference type="ChEBI" id="CHEBI:29033"/>
    </cofactor>
    <text evidence="7">Binds 1 Fe(2+) ion per subunit.</text>
</comment>
<dbReference type="EMBL" id="BAABBO010000001">
    <property type="protein sequence ID" value="GAA3950565.1"/>
    <property type="molecule type" value="Genomic_DNA"/>
</dbReference>
<name>A0ABP7NQL9_9GAMM</name>
<protein>
    <submittedName>
        <fullName evidence="9">Fe2+-dependent dioxygenase</fullName>
    </submittedName>
</protein>
<dbReference type="Proteomes" id="UP001501337">
    <property type="component" value="Unassembled WGS sequence"/>
</dbReference>
<keyword evidence="6 7" id="KW-0408">Iron</keyword>
<keyword evidence="5 7" id="KW-0560">Oxidoreductase</keyword>
<gene>
    <name evidence="9" type="ORF">GCM10022278_07080</name>
</gene>
<organism evidence="9 10">
    <name type="scientific">Allohahella marinimesophila</name>
    <dbReference type="NCBI Taxonomy" id="1054972"/>
    <lineage>
        <taxon>Bacteria</taxon>
        <taxon>Pseudomonadati</taxon>
        <taxon>Pseudomonadota</taxon>
        <taxon>Gammaproteobacteria</taxon>
        <taxon>Oceanospirillales</taxon>
        <taxon>Hahellaceae</taxon>
        <taxon>Allohahella</taxon>
    </lineage>
</organism>
<evidence type="ECO:0000256" key="2">
    <source>
        <dbReference type="ARBA" id="ARBA00022723"/>
    </source>
</evidence>
<evidence type="ECO:0000313" key="9">
    <source>
        <dbReference type="EMBL" id="GAA3950565.1"/>
    </source>
</evidence>
<evidence type="ECO:0000256" key="4">
    <source>
        <dbReference type="ARBA" id="ARBA00022964"/>
    </source>
</evidence>
<evidence type="ECO:0000256" key="6">
    <source>
        <dbReference type="ARBA" id="ARBA00023004"/>
    </source>
</evidence>
<sequence>MLIDIPDLLSNSEVIAFRERLAGAEWIDGRKTAGSQARGVKSNLQLDDDAPLAKELSTYILRKLGSHPTFLSAALPHSIFPPRFNCYQQGGAYGLHVDNAIMALPDQGLLRSDISATLFLSDPDAYEGGELMIEGSFGAQQVKLESGSLILYPASSLHEVRPVISGRREAAFFWVQSMVREHHQREQLFELDQAIQVLSSDRGSDNHEVRRLSALYHNLLRSWSIV</sequence>
<feature type="domain" description="Fe2OG dioxygenase" evidence="8">
    <location>
        <begin position="78"/>
        <end position="177"/>
    </location>
</feature>
<reference evidence="10" key="1">
    <citation type="journal article" date="2019" name="Int. J. Syst. Evol. Microbiol.">
        <title>The Global Catalogue of Microorganisms (GCM) 10K type strain sequencing project: providing services to taxonomists for standard genome sequencing and annotation.</title>
        <authorList>
            <consortium name="The Broad Institute Genomics Platform"/>
            <consortium name="The Broad Institute Genome Sequencing Center for Infectious Disease"/>
            <person name="Wu L."/>
            <person name="Ma J."/>
        </authorList>
    </citation>
    <scope>NUCLEOTIDE SEQUENCE [LARGE SCALE GENOMIC DNA]</scope>
    <source>
        <strain evidence="10">JCM 17555</strain>
    </source>
</reference>
<dbReference type="SMART" id="SM00702">
    <property type="entry name" value="P4Hc"/>
    <property type="match status" value="1"/>
</dbReference>
<dbReference type="NCBIfam" id="NF003974">
    <property type="entry name" value="PRK05467.1-3"/>
    <property type="match status" value="1"/>
</dbReference>
<feature type="binding site" evidence="7">
    <location>
        <position position="168"/>
    </location>
    <ligand>
        <name>2-oxoglutarate</name>
        <dbReference type="ChEBI" id="CHEBI:16810"/>
    </ligand>
</feature>
<dbReference type="PANTHER" id="PTHR41536:SF1">
    <property type="entry name" value="PKHD-TYPE HYDROXYLASE YBIX"/>
    <property type="match status" value="1"/>
</dbReference>
<dbReference type="PANTHER" id="PTHR41536">
    <property type="entry name" value="PKHD-TYPE HYDROXYLASE YBIX"/>
    <property type="match status" value="1"/>
</dbReference>
<dbReference type="Gene3D" id="2.60.120.620">
    <property type="entry name" value="q2cbj1_9rhob like domain"/>
    <property type="match status" value="1"/>
</dbReference>
<comment type="caution">
    <text evidence="9">The sequence shown here is derived from an EMBL/GenBank/DDBJ whole genome shotgun (WGS) entry which is preliminary data.</text>
</comment>
<evidence type="ECO:0000259" key="8">
    <source>
        <dbReference type="PROSITE" id="PS51471"/>
    </source>
</evidence>
<dbReference type="InterPro" id="IPR044862">
    <property type="entry name" value="Pro_4_hyd_alph_FE2OG_OXY"/>
</dbReference>
<dbReference type="RefSeq" id="WP_344803321.1">
    <property type="nucleotide sequence ID" value="NZ_BAABBO010000001.1"/>
</dbReference>
<feature type="binding site" evidence="7">
    <location>
        <position position="98"/>
    </location>
    <ligand>
        <name>Fe cation</name>
        <dbReference type="ChEBI" id="CHEBI:24875"/>
    </ligand>
</feature>
<feature type="binding site" evidence="7">
    <location>
        <position position="96"/>
    </location>
    <ligand>
        <name>Fe cation</name>
        <dbReference type="ChEBI" id="CHEBI:24875"/>
    </ligand>
</feature>
<evidence type="ECO:0000313" key="10">
    <source>
        <dbReference type="Proteomes" id="UP001501337"/>
    </source>
</evidence>
<dbReference type="HAMAP" id="MF_00657">
    <property type="entry name" value="Hydroxyl_YbiX"/>
    <property type="match status" value="1"/>
</dbReference>